<protein>
    <submittedName>
        <fullName evidence="2">Uncharacterized protein</fullName>
    </submittedName>
</protein>
<feature type="signal peptide" evidence="1">
    <location>
        <begin position="1"/>
        <end position="22"/>
    </location>
</feature>
<evidence type="ECO:0000313" key="3">
    <source>
        <dbReference type="Proteomes" id="UP000542742"/>
    </source>
</evidence>
<comment type="caution">
    <text evidence="2">The sequence shown here is derived from an EMBL/GenBank/DDBJ whole genome shotgun (WGS) entry which is preliminary data.</text>
</comment>
<keyword evidence="3" id="KW-1185">Reference proteome</keyword>
<dbReference type="AlphaFoldDB" id="A0A7W7CM49"/>
<proteinExistence type="predicted"/>
<reference evidence="2 3" key="1">
    <citation type="submission" date="2020-08" db="EMBL/GenBank/DDBJ databases">
        <title>Sequencing the genomes of 1000 actinobacteria strains.</title>
        <authorList>
            <person name="Klenk H.-P."/>
        </authorList>
    </citation>
    <scope>NUCLEOTIDE SEQUENCE [LARGE SCALE GENOMIC DNA]</scope>
    <source>
        <strain evidence="2 3">DSM 45518</strain>
    </source>
</reference>
<dbReference type="RefSeq" id="WP_184949715.1">
    <property type="nucleotide sequence ID" value="NZ_BOMC01000012.1"/>
</dbReference>
<feature type="chain" id="PRO_5039109770" evidence="1">
    <location>
        <begin position="23"/>
        <end position="93"/>
    </location>
</feature>
<name>A0A7W7CM49_9ACTN</name>
<evidence type="ECO:0000313" key="2">
    <source>
        <dbReference type="EMBL" id="MBB4690799.1"/>
    </source>
</evidence>
<dbReference type="Proteomes" id="UP000542742">
    <property type="component" value="Unassembled WGS sequence"/>
</dbReference>
<sequence length="93" mass="10459">MRRPVMYLAGLLLASGASLALAGPAQAAVSHDSGASKSSHYWCDEDDYYGYSHHHRRHHHRHGGGYDFWDGDRYSYTVNNGFFNGNRIGIDIF</sequence>
<dbReference type="EMBL" id="JACHMF010000001">
    <property type="protein sequence ID" value="MBB4690799.1"/>
    <property type="molecule type" value="Genomic_DNA"/>
</dbReference>
<accession>A0A7W7CM49</accession>
<organism evidence="2 3">
    <name type="scientific">Paractinoplanes abujensis</name>
    <dbReference type="NCBI Taxonomy" id="882441"/>
    <lineage>
        <taxon>Bacteria</taxon>
        <taxon>Bacillati</taxon>
        <taxon>Actinomycetota</taxon>
        <taxon>Actinomycetes</taxon>
        <taxon>Micromonosporales</taxon>
        <taxon>Micromonosporaceae</taxon>
        <taxon>Paractinoplanes</taxon>
    </lineage>
</organism>
<gene>
    <name evidence="2" type="ORF">BKA14_000947</name>
</gene>
<evidence type="ECO:0000256" key="1">
    <source>
        <dbReference type="SAM" id="SignalP"/>
    </source>
</evidence>
<keyword evidence="1" id="KW-0732">Signal</keyword>